<comment type="caution">
    <text evidence="1">The sequence shown here is derived from an EMBL/GenBank/DDBJ whole genome shotgun (WGS) entry which is preliminary data.</text>
</comment>
<dbReference type="Proteomes" id="UP001165065">
    <property type="component" value="Unassembled WGS sequence"/>
</dbReference>
<evidence type="ECO:0000313" key="1">
    <source>
        <dbReference type="EMBL" id="GMI30839.1"/>
    </source>
</evidence>
<dbReference type="EMBL" id="BRYA01000004">
    <property type="protein sequence ID" value="GMI30839.1"/>
    <property type="molecule type" value="Genomic_DNA"/>
</dbReference>
<accession>A0A9W7G2Q5</accession>
<evidence type="ECO:0000313" key="2">
    <source>
        <dbReference type="Proteomes" id="UP001165065"/>
    </source>
</evidence>
<name>A0A9W7G2Q5_9STRA</name>
<dbReference type="OrthoDB" id="48653at2759"/>
<proteinExistence type="predicted"/>
<gene>
    <name evidence="1" type="ORF">TrCOL_g7248</name>
</gene>
<sequence length="297" mass="32309">MPPRAKSVSKSSSLQFTSSSTIYIPVSSVASLTGYHEYSSTSLPSSLLSLVYRGAVGREQLGVDCGALDIRIQTPYEVIDEVTSKCADPSSVKQSLVKLEEIKQRLKEGKGGDIKGEEVRKIVNNTLDEKNLGEGLGVKDREALREHVRGGIYTTAGTAWESSALDLYSQICGSAVTNRNETVKEWRFGDGWEEICDKGEGRDGAMLCVIGVADGIRDEYYMSSEEGESEGGMLSVRSIVVEMKNRVGGKFRQPLYDLMQLAIYCVMHGVEEGELVECVRGEGGEKGGGEVQIKATR</sequence>
<dbReference type="AlphaFoldDB" id="A0A9W7G2Q5"/>
<keyword evidence="2" id="KW-1185">Reference proteome</keyword>
<reference evidence="2" key="1">
    <citation type="journal article" date="2023" name="Commun. Biol.">
        <title>Genome analysis of Parmales, the sister group of diatoms, reveals the evolutionary specialization of diatoms from phago-mixotrophs to photoautotrophs.</title>
        <authorList>
            <person name="Ban H."/>
            <person name="Sato S."/>
            <person name="Yoshikawa S."/>
            <person name="Yamada K."/>
            <person name="Nakamura Y."/>
            <person name="Ichinomiya M."/>
            <person name="Sato N."/>
            <person name="Blanc-Mathieu R."/>
            <person name="Endo H."/>
            <person name="Kuwata A."/>
            <person name="Ogata H."/>
        </authorList>
    </citation>
    <scope>NUCLEOTIDE SEQUENCE [LARGE SCALE GENOMIC DNA]</scope>
</reference>
<organism evidence="1 2">
    <name type="scientific">Triparma columacea</name>
    <dbReference type="NCBI Taxonomy" id="722753"/>
    <lineage>
        <taxon>Eukaryota</taxon>
        <taxon>Sar</taxon>
        <taxon>Stramenopiles</taxon>
        <taxon>Ochrophyta</taxon>
        <taxon>Bolidophyceae</taxon>
        <taxon>Parmales</taxon>
        <taxon>Triparmaceae</taxon>
        <taxon>Triparma</taxon>
    </lineage>
</organism>
<protein>
    <submittedName>
        <fullName evidence="1">Uncharacterized protein</fullName>
    </submittedName>
</protein>